<protein>
    <submittedName>
        <fullName evidence="1">Uncharacterized protein</fullName>
    </submittedName>
</protein>
<name>A0A381E3B4_9GAMM</name>
<proteinExistence type="predicted"/>
<reference evidence="1 2" key="1">
    <citation type="submission" date="2018-06" db="EMBL/GenBank/DDBJ databases">
        <authorList>
            <consortium name="Pathogen Informatics"/>
            <person name="Doyle S."/>
        </authorList>
    </citation>
    <scope>NUCLEOTIDE SEQUENCE [LARGE SCALE GENOMIC DNA]</scope>
    <source>
        <strain evidence="1 2">NCTC13294</strain>
    </source>
</reference>
<sequence length="1203" mass="130490">MPQKHTALTKQNLQIYPTERLTDADDGGGLMVKDALTGRENELFTPISDVARTIGAFNARSVHGAVRVADNIPLGGAHMIISRPPKAENVSYLLYRGVRYGEVRRDIIKRIAAYSVATIESRMTLLSTQSQGSRIVQAYQRPGEPLPLIGDVYCLRQDKAGYPAIEQYVQVIRVSSEDRTFTTHDGIDFVRTVVKMETSTALTHDFVGAEAPQRNYIDNPCKIRETHVADGAQYYGVKPLAAAIKAQAQSLRVSSLMEKLVPTSQIETSLVDLTAAGEKQILFDAAREEDRINGNLSLNKGAVVYTRRAILPGSLRLVVGGVDARDSGGVISSAGNDIGTVDYAAGRITIDENLGSGWTLYSRPAAEYLQVADTAAIAVSTGTRSYNYVMTINPAPAPGSLQVSYRAQGRWYDLRDNGTGALRGISAAHGSGAVDYRSGTVTITCGELPDVGSEILYAWGSPATAKNRSDSTPAVTMLLQMEAGVAPGSVKLSWTDNGGKAAQDDGMGNITGAWTGTVDYRSGDITLTNYPGGEQHLDVKVDYSVGEPQTQEFKAPARGHDGNVTLNLAQRQIKPRSFEMTFNVLIEDYDHKVQEGEAYTRQVDPYVTVRDNGSGGLVDGNGTNFGSINYATGSVKFKPDYTTRIPKPIYRKQPMGERIVSTQGNQQTVKPLYRLVFAGFEYINALASAPIDDSFVVTVRYRGQQSEDARTKQATSGVLRVDLLPTLHERVVPGSVCFTSGSETYFDRRGELYYRLNPATGAATKAGSINYETGIAVVELAEGSAVRLLALAGTVKGNPVDEAVWRIPSAPVRPASLHITATPLTGGQLSVRADAGGKIEGSNIEGSIDYETGVVRVRFGRLVTAAGNEGKYWYNPDAVENGKIWEPIPVYADTITYSAVSYAYLPLDTSIIGIDAVRLPADGRVPIFRRGDMIVIGHRLEDDLGSAHTAGQTVQLSRNDLDDICLRDAKGVPIEAKWYDYDLQSGKITWATPLDLSAYTLPIKAGHSREEENRIMVADIDGTLTLQFPVARDYPAGETYISSALIGGDLQCRVSPPFSQKTFDNVWADEPRGDTIAAKLNSKDYPFRLTDDGAVTDRWAIVFKDGNQFELFSEAVGFVGKFDTLSDLAPINPATDKPYFVLPKGAFGINNGASAWAYGNTIRFNSYGTHMGVWILRAVQPSAKRQNTTDGFMVCLRGNTTEI</sequence>
<keyword evidence="2" id="KW-1185">Reference proteome</keyword>
<gene>
    <name evidence="1" type="ORF">NCTC13294_00812</name>
</gene>
<dbReference type="RefSeq" id="WP_115611062.1">
    <property type="nucleotide sequence ID" value="NZ_UFUW01000001.1"/>
</dbReference>
<dbReference type="OrthoDB" id="8477619at2"/>
<accession>A0A381E3B4</accession>
<evidence type="ECO:0000313" key="1">
    <source>
        <dbReference type="EMBL" id="SUX20705.1"/>
    </source>
</evidence>
<dbReference type="AlphaFoldDB" id="A0A381E3B4"/>
<dbReference type="EMBL" id="UFUW01000001">
    <property type="protein sequence ID" value="SUX20705.1"/>
    <property type="molecule type" value="Genomic_DNA"/>
</dbReference>
<dbReference type="Proteomes" id="UP000254572">
    <property type="component" value="Unassembled WGS sequence"/>
</dbReference>
<evidence type="ECO:0000313" key="2">
    <source>
        <dbReference type="Proteomes" id="UP000254572"/>
    </source>
</evidence>
<organism evidence="1 2">
    <name type="scientific">Cardiobacterium valvarum</name>
    <dbReference type="NCBI Taxonomy" id="194702"/>
    <lineage>
        <taxon>Bacteria</taxon>
        <taxon>Pseudomonadati</taxon>
        <taxon>Pseudomonadota</taxon>
        <taxon>Gammaproteobacteria</taxon>
        <taxon>Cardiobacteriales</taxon>
        <taxon>Cardiobacteriaceae</taxon>
        <taxon>Cardiobacterium</taxon>
    </lineage>
</organism>